<feature type="compositionally biased region" description="Basic and acidic residues" evidence="3">
    <location>
        <begin position="110"/>
        <end position="122"/>
    </location>
</feature>
<feature type="region of interest" description="Disordered" evidence="3">
    <location>
        <begin position="925"/>
        <end position="955"/>
    </location>
</feature>
<dbReference type="GO" id="GO:0036464">
    <property type="term" value="C:cytoplasmic ribonucleoprotein granule"/>
    <property type="evidence" value="ECO:0007669"/>
    <property type="project" value="UniProtKB-ARBA"/>
</dbReference>
<evidence type="ECO:0000256" key="3">
    <source>
        <dbReference type="SAM" id="MobiDB-lite"/>
    </source>
</evidence>
<sequence length="1246" mass="136983">MSEAPAWRPAGGGTEVVLQPPPASRVMGGTVPRFPGSSEPVPKRARACSGEIVSEDCTQDGNSRAQSLPNGLISQLKLKESRLIERYVDFAILPREKLRFPPQSRIISRSHEAETSSLRKDSGYGAGKNISMNVSVARSSFRSNRGSFNTATCNLAYSSHTYIIYSKKSGTQSELCPTSHHQLKKKKSRFEHTPEGSKPPGSPNTESRCRSPRVLRLERILQTQQPPRSQVAAPRSTSRPQLSSSDGRRAVMVQKTVNQGAMDRSVGETENGDAFLDLKKQPASRSPHRYTKEELLDIKERPHSKQRPSCLSEKYDSDGVWDPEKWHASLYPASGRSSPVESLKKELDTDRPSLVRRIVDPRERVKEDDLDVVLSPQRRSFGGGCHVTAAVSSRRSGSPLEKDGDGLRLLGGRRIGSGRIISARTFEKDHRLSEKDLRDLRERDRERDYKDKRFRREFVDSKRVFGERRRNDSYTEEEPEWFSAGPTSQSETIELTGFDDKILEEDHKGRKRTRRRAASVKEGIVECNGGVAEEDEVEVILEQEPAADQEVPREAVLPEQSPGEFDFNEFFNLDKVPCLASMIEDVLGEGSVSASRFSRWFSNPSRSGSRSSSLGSTPHEELERLAGLEQAILSPGQNSGNYFAPIPLEDHAETKVDILEMLQKAKVDLKPLLSSLSANKEKLKESSHSGVVLSVEEVEAGLKGLKVDQQVKNSTPFMAEHLEETLSTVASNRQLKKDGDMTAFNKLVSTMKASGTLPSQPKVSRTLESHLMSPAEIPGQPVPKNILQELLGPPVQRPASSNLLSGLMGSLEPTTSLLGQRAPSPPLSQVFQTRAASADYLRPRIPSPIGFTSGPQQLLGDPFQGMRKPMSPVTAQQMSQLELQQAALEGLAVPHDLAVQAANFYQPGFGKPQVDRTRDGFRNRQQRVTKSPAPVHRGNSSSPAPAASITSMLSPSFTPTSVIRKMYESKEKSKEEPTSGKAALGDGKEDTQKPSEENLLSSSSVPTADRDSSPTTNPKLSTLQRFSCSTPLSQTNRYTKEQDYRPKATGRKTPTLASPVPGTPFLRPVHQVPLVPHVPIVRPAHQLHPGLVQRMLAQGVHPQHLPSLLQAGVLPPGMDLTHLQGLSGPILSQPFYPLPATSHPLLNPRPGTPLHLAMMQQQLQRSVLHPPGSGSQAAAVSVQTTPQNVPSRSGLPHVHSQLEHRPSQRSSSPVGLAKWFGSDVLQQPLPSMPTKVISVDELEYRQ</sequence>
<dbReference type="PANTHER" id="PTHR12269">
    <property type="entry name" value="EUKARYOTIC TRANSLATION INITIATION FACTOR 4E TRANSPORTER"/>
    <property type="match status" value="1"/>
</dbReference>
<keyword evidence="5" id="KW-1185">Reference proteome</keyword>
<dbReference type="GO" id="GO:0017148">
    <property type="term" value="P:negative regulation of translation"/>
    <property type="evidence" value="ECO:0007669"/>
    <property type="project" value="TreeGrafter"/>
</dbReference>
<feature type="compositionally biased region" description="Polar residues" evidence="3">
    <location>
        <begin position="1173"/>
        <end position="1191"/>
    </location>
</feature>
<feature type="compositionally biased region" description="Basic and acidic residues" evidence="3">
    <location>
        <begin position="290"/>
        <end position="303"/>
    </location>
</feature>
<feature type="region of interest" description="Disordered" evidence="3">
    <location>
        <begin position="1168"/>
        <end position="1214"/>
    </location>
</feature>
<feature type="region of interest" description="Disordered" evidence="3">
    <location>
        <begin position="171"/>
        <end position="250"/>
    </location>
</feature>
<dbReference type="AlphaFoldDB" id="A0A6B0RW28"/>
<name>A0A6B0RW28_9CETA</name>
<feature type="compositionally biased region" description="Polar residues" evidence="3">
    <location>
        <begin position="235"/>
        <end position="245"/>
    </location>
</feature>
<dbReference type="GO" id="GO:0003729">
    <property type="term" value="F:mRNA binding"/>
    <property type="evidence" value="ECO:0007669"/>
    <property type="project" value="TreeGrafter"/>
</dbReference>
<gene>
    <name evidence="4" type="ORF">E5288_WYG007274</name>
</gene>
<organism evidence="4 5">
    <name type="scientific">Bos mutus</name>
    <name type="common">wild yak</name>
    <dbReference type="NCBI Taxonomy" id="72004"/>
    <lineage>
        <taxon>Eukaryota</taxon>
        <taxon>Metazoa</taxon>
        <taxon>Chordata</taxon>
        <taxon>Craniata</taxon>
        <taxon>Vertebrata</taxon>
        <taxon>Euteleostomi</taxon>
        <taxon>Mammalia</taxon>
        <taxon>Eutheria</taxon>
        <taxon>Laurasiatheria</taxon>
        <taxon>Artiodactyla</taxon>
        <taxon>Ruminantia</taxon>
        <taxon>Pecora</taxon>
        <taxon>Bovidae</taxon>
        <taxon>Bovinae</taxon>
        <taxon>Bos</taxon>
    </lineage>
</organism>
<reference evidence="4" key="1">
    <citation type="submission" date="2019-10" db="EMBL/GenBank/DDBJ databases">
        <title>The sequence and de novo assembly of the wild yak genome.</title>
        <authorList>
            <person name="Liu Y."/>
        </authorList>
    </citation>
    <scope>NUCLEOTIDE SEQUENCE [LARGE SCALE GENOMIC DNA]</scope>
    <source>
        <strain evidence="4">WY2019</strain>
    </source>
</reference>
<feature type="compositionally biased region" description="Polar residues" evidence="3">
    <location>
        <begin position="1013"/>
        <end position="1037"/>
    </location>
</feature>
<feature type="compositionally biased region" description="Basic and acidic residues" evidence="3">
    <location>
        <begin position="986"/>
        <end position="996"/>
    </location>
</feature>
<dbReference type="Proteomes" id="UP000322234">
    <property type="component" value="Unassembled WGS sequence"/>
</dbReference>
<evidence type="ECO:0000313" key="4">
    <source>
        <dbReference type="EMBL" id="MXQ94318.1"/>
    </source>
</evidence>
<feature type="region of interest" description="Disordered" evidence="3">
    <location>
        <begin position="1"/>
        <end position="43"/>
    </location>
</feature>
<accession>A0A6B0RW28</accession>
<feature type="compositionally biased region" description="Polar residues" evidence="3">
    <location>
        <begin position="171"/>
        <end position="180"/>
    </location>
</feature>
<feature type="region of interest" description="Disordered" evidence="3">
    <location>
        <begin position="968"/>
        <end position="1061"/>
    </location>
</feature>
<dbReference type="PANTHER" id="PTHR12269:SF1">
    <property type="entry name" value="EUKARYOTIC TRANSLATION INITIATION FACTOR 4E TRANSPORTER"/>
    <property type="match status" value="1"/>
</dbReference>
<feature type="compositionally biased region" description="Basic and acidic residues" evidence="3">
    <location>
        <begin position="968"/>
        <end position="978"/>
    </location>
</feature>
<feature type="region of interest" description="Disordered" evidence="3">
    <location>
        <begin position="110"/>
        <end position="129"/>
    </location>
</feature>
<comment type="caution">
    <text evidence="4">The sequence shown here is derived from an EMBL/GenBank/DDBJ whole genome shotgun (WGS) entry which is preliminary data.</text>
</comment>
<comment type="subcellular location">
    <subcellularLocation>
        <location evidence="1">Cytoplasm</location>
    </subcellularLocation>
</comment>
<feature type="region of interest" description="Disordered" evidence="3">
    <location>
        <begin position="276"/>
        <end position="316"/>
    </location>
</feature>
<proteinExistence type="predicted"/>
<evidence type="ECO:0000256" key="1">
    <source>
        <dbReference type="ARBA" id="ARBA00004496"/>
    </source>
</evidence>
<dbReference type="EMBL" id="VBQZ03000108">
    <property type="protein sequence ID" value="MXQ94318.1"/>
    <property type="molecule type" value="Genomic_DNA"/>
</dbReference>
<dbReference type="InterPro" id="IPR018862">
    <property type="entry name" value="eIF4E-T"/>
</dbReference>
<evidence type="ECO:0008006" key="6">
    <source>
        <dbReference type="Google" id="ProtNLM"/>
    </source>
</evidence>
<keyword evidence="2" id="KW-0963">Cytoplasm</keyword>
<protein>
    <recommendedName>
        <fullName evidence="6">Eukaryotic translation initiation factor 4E transporter</fullName>
    </recommendedName>
</protein>
<dbReference type="GO" id="GO:0005634">
    <property type="term" value="C:nucleus"/>
    <property type="evidence" value="ECO:0007669"/>
    <property type="project" value="TreeGrafter"/>
</dbReference>
<evidence type="ECO:0000256" key="2">
    <source>
        <dbReference type="ARBA" id="ARBA00022490"/>
    </source>
</evidence>
<evidence type="ECO:0000313" key="5">
    <source>
        <dbReference type="Proteomes" id="UP000322234"/>
    </source>
</evidence>
<dbReference type="Pfam" id="PF10477">
    <property type="entry name" value="EIF4E-T"/>
    <property type="match status" value="2"/>
</dbReference>